<dbReference type="NCBIfam" id="TIGR04183">
    <property type="entry name" value="Por_Secre_tail"/>
    <property type="match status" value="1"/>
</dbReference>
<dbReference type="RefSeq" id="WP_259840941.1">
    <property type="nucleotide sequence ID" value="NZ_JAOAMU010000007.1"/>
</dbReference>
<evidence type="ECO:0000259" key="3">
    <source>
        <dbReference type="Pfam" id="PF18962"/>
    </source>
</evidence>
<dbReference type="Pfam" id="PF18962">
    <property type="entry name" value="Por_Secre_tail"/>
    <property type="match status" value="1"/>
</dbReference>
<dbReference type="InterPro" id="IPR026444">
    <property type="entry name" value="Secre_tail"/>
</dbReference>
<gene>
    <name evidence="4" type="ORF">N0B48_20160</name>
</gene>
<sequence>MKKLLLPAVIIVSTLFQAQSSELLSTTWNLKKVIKNNITYDLPQNSEIGAPTLTFTPPPGASGTYVTMDSHFCGTSVWAMIYQMDIHPTNFTFWTYGAGPNETCTLPENVNFANQYYHYFAFNSDNHQYVITSSGNTRNLVLTNNLGDKAFYESGFLATKESEASKTASIKIYPNPVKDSFLEIKGIDHIEWTKIYTAEGKLVQQNSKDSRIDVSGLSKGGYFLEIKSQKGISRHQFIRE</sequence>
<feature type="domain" description="Secretion system C-terminal sorting" evidence="3">
    <location>
        <begin position="172"/>
        <end position="233"/>
    </location>
</feature>
<evidence type="ECO:0000313" key="4">
    <source>
        <dbReference type="EMBL" id="MCT2564214.1"/>
    </source>
</evidence>
<feature type="chain" id="PRO_5045916733" evidence="2">
    <location>
        <begin position="19"/>
        <end position="240"/>
    </location>
</feature>
<dbReference type="Proteomes" id="UP001525566">
    <property type="component" value="Unassembled WGS sequence"/>
</dbReference>
<keyword evidence="1 2" id="KW-0732">Signal</keyword>
<accession>A0ABT2IZJ0</accession>
<proteinExistence type="predicted"/>
<dbReference type="EMBL" id="JAOAMU010000007">
    <property type="protein sequence ID" value="MCT2564214.1"/>
    <property type="molecule type" value="Genomic_DNA"/>
</dbReference>
<name>A0ABT2IZJ0_9FLAO</name>
<reference evidence="4 5" key="1">
    <citation type="submission" date="2022-09" db="EMBL/GenBank/DDBJ databases">
        <title>Chryseobacterium oleae sp.nov., isolated from the inter-root soil of Pyrola calliantha H. Andr. in Tibet.</title>
        <authorList>
            <person name="Li Z."/>
        </authorList>
    </citation>
    <scope>NUCLEOTIDE SEQUENCE [LARGE SCALE GENOMIC DNA]</scope>
    <source>
        <strain evidence="5">pc1-10</strain>
    </source>
</reference>
<feature type="signal peptide" evidence="2">
    <location>
        <begin position="1"/>
        <end position="18"/>
    </location>
</feature>
<keyword evidence="5" id="KW-1185">Reference proteome</keyword>
<evidence type="ECO:0000313" key="5">
    <source>
        <dbReference type="Proteomes" id="UP001525566"/>
    </source>
</evidence>
<protein>
    <submittedName>
        <fullName evidence="4">T9SS type A sorting domain-containing protein</fullName>
    </submittedName>
</protein>
<evidence type="ECO:0000256" key="1">
    <source>
        <dbReference type="ARBA" id="ARBA00022729"/>
    </source>
</evidence>
<organism evidence="4 5">
    <name type="scientific">Chryseobacterium herbae</name>
    <dbReference type="NCBI Taxonomy" id="2976476"/>
    <lineage>
        <taxon>Bacteria</taxon>
        <taxon>Pseudomonadati</taxon>
        <taxon>Bacteroidota</taxon>
        <taxon>Flavobacteriia</taxon>
        <taxon>Flavobacteriales</taxon>
        <taxon>Weeksellaceae</taxon>
        <taxon>Chryseobacterium group</taxon>
        <taxon>Chryseobacterium</taxon>
    </lineage>
</organism>
<comment type="caution">
    <text evidence="4">The sequence shown here is derived from an EMBL/GenBank/DDBJ whole genome shotgun (WGS) entry which is preliminary data.</text>
</comment>
<evidence type="ECO:0000256" key="2">
    <source>
        <dbReference type="SAM" id="SignalP"/>
    </source>
</evidence>